<comment type="caution">
    <text evidence="14">The sequence shown here is derived from an EMBL/GenBank/DDBJ whole genome shotgun (WGS) entry which is preliminary data.</text>
</comment>
<dbReference type="AlphaFoldDB" id="A0A432ZML8"/>
<evidence type="ECO:0000256" key="6">
    <source>
        <dbReference type="ARBA" id="ARBA00022741"/>
    </source>
</evidence>
<evidence type="ECO:0000256" key="4">
    <source>
        <dbReference type="ARBA" id="ARBA00016218"/>
    </source>
</evidence>
<proteinExistence type="inferred from homology"/>
<dbReference type="PANTHER" id="PTHR43071:SF1">
    <property type="entry name" value="2-AMINO-4-HYDROXY-6-HYDROXYMETHYLDIHYDROPTERIDINE PYROPHOSPHOKINASE"/>
    <property type="match status" value="1"/>
</dbReference>
<accession>A0A432ZML8</accession>
<dbReference type="UniPathway" id="UPA00077">
    <property type="reaction ID" value="UER00155"/>
</dbReference>
<dbReference type="PANTHER" id="PTHR43071">
    <property type="entry name" value="2-AMINO-4-HYDROXY-6-HYDROXYMETHYLDIHYDROPTERIDINE PYROPHOSPHOKINASE"/>
    <property type="match status" value="1"/>
</dbReference>
<keyword evidence="5" id="KW-0808">Transferase</keyword>
<evidence type="ECO:0000256" key="2">
    <source>
        <dbReference type="ARBA" id="ARBA00005810"/>
    </source>
</evidence>
<dbReference type="InterPro" id="IPR000550">
    <property type="entry name" value="Hppk"/>
</dbReference>
<dbReference type="GO" id="GO:0046656">
    <property type="term" value="P:folic acid biosynthetic process"/>
    <property type="evidence" value="ECO:0007669"/>
    <property type="project" value="UniProtKB-KW"/>
</dbReference>
<evidence type="ECO:0000256" key="3">
    <source>
        <dbReference type="ARBA" id="ARBA00013253"/>
    </source>
</evidence>
<dbReference type="GO" id="GO:0005524">
    <property type="term" value="F:ATP binding"/>
    <property type="evidence" value="ECO:0007669"/>
    <property type="project" value="UniProtKB-KW"/>
</dbReference>
<evidence type="ECO:0000313" key="15">
    <source>
        <dbReference type="Proteomes" id="UP000288279"/>
    </source>
</evidence>
<dbReference type="OrthoDB" id="582926at2"/>
<evidence type="ECO:0000256" key="9">
    <source>
        <dbReference type="ARBA" id="ARBA00022909"/>
    </source>
</evidence>
<keyword evidence="9" id="KW-0289">Folate biosynthesis</keyword>
<evidence type="ECO:0000256" key="11">
    <source>
        <dbReference type="ARBA" id="ARBA00029766"/>
    </source>
</evidence>
<keyword evidence="15" id="KW-1185">Reference proteome</keyword>
<protein>
    <recommendedName>
        <fullName evidence="4">2-amino-4-hydroxy-6-hydroxymethyldihydropteridine pyrophosphokinase</fullName>
        <ecNumber evidence="3">2.7.6.3</ecNumber>
    </recommendedName>
    <alternativeName>
        <fullName evidence="11">6-hydroxymethyl-7,8-dihydropterin pyrophosphokinase</fullName>
    </alternativeName>
    <alternativeName>
        <fullName evidence="12">7,8-dihydro-6-hydroxymethylpterin-pyrophosphokinase</fullName>
    </alternativeName>
</protein>
<evidence type="ECO:0000313" key="14">
    <source>
        <dbReference type="EMBL" id="RUO79133.1"/>
    </source>
</evidence>
<evidence type="ECO:0000256" key="10">
    <source>
        <dbReference type="ARBA" id="ARBA00029409"/>
    </source>
</evidence>
<feature type="domain" description="7,8-dihydro-6-hydroxymethylpterin-pyrophosphokinase" evidence="13">
    <location>
        <begin position="6"/>
        <end position="110"/>
    </location>
</feature>
<evidence type="ECO:0000256" key="1">
    <source>
        <dbReference type="ARBA" id="ARBA00005051"/>
    </source>
</evidence>
<dbReference type="Pfam" id="PF01288">
    <property type="entry name" value="HPPK"/>
    <property type="match status" value="1"/>
</dbReference>
<dbReference type="GO" id="GO:0016301">
    <property type="term" value="F:kinase activity"/>
    <property type="evidence" value="ECO:0007669"/>
    <property type="project" value="UniProtKB-KW"/>
</dbReference>
<organism evidence="14 15">
    <name type="scientific">Pseudidiomarina taiwanensis</name>
    <dbReference type="NCBI Taxonomy" id="337250"/>
    <lineage>
        <taxon>Bacteria</taxon>
        <taxon>Pseudomonadati</taxon>
        <taxon>Pseudomonadota</taxon>
        <taxon>Gammaproteobacteria</taxon>
        <taxon>Alteromonadales</taxon>
        <taxon>Idiomarinaceae</taxon>
        <taxon>Pseudidiomarina</taxon>
    </lineage>
</organism>
<dbReference type="GO" id="GO:0046654">
    <property type="term" value="P:tetrahydrofolate biosynthetic process"/>
    <property type="evidence" value="ECO:0007669"/>
    <property type="project" value="UniProtKB-UniPathway"/>
</dbReference>
<dbReference type="Gene3D" id="3.30.70.560">
    <property type="entry name" value="7,8-Dihydro-6-hydroxymethylpterin-pyrophosphokinase HPPK"/>
    <property type="match status" value="1"/>
</dbReference>
<keyword evidence="6" id="KW-0547">Nucleotide-binding</keyword>
<gene>
    <name evidence="14" type="ORF">CWI83_01075</name>
</gene>
<evidence type="ECO:0000256" key="12">
    <source>
        <dbReference type="ARBA" id="ARBA00033413"/>
    </source>
</evidence>
<evidence type="ECO:0000256" key="5">
    <source>
        <dbReference type="ARBA" id="ARBA00022679"/>
    </source>
</evidence>
<sequence>MYRYLCSLGANIEPKQNFARVQQRLEPLGEVFYSAVITTKPVAMESNSDFLNGLFVIETELSATELKLEFNQIEIEFGRDREDPRCSILDRPMDIDILGPYSDQVWAQVPSYLRTLGAEFKQQFETHNASQELQL</sequence>
<keyword evidence="8" id="KW-0067">ATP-binding</keyword>
<dbReference type="EC" id="2.7.6.3" evidence="3"/>
<comment type="pathway">
    <text evidence="1">Cofactor biosynthesis; tetrahydrofolate biosynthesis; 2-amino-4-hydroxy-6-hydroxymethyl-7,8-dihydropteridine diphosphate from 7,8-dihydroneopterin triphosphate: step 4/4.</text>
</comment>
<dbReference type="GO" id="GO:0003848">
    <property type="term" value="F:2-amino-4-hydroxy-6-hydroxymethyldihydropteridine diphosphokinase activity"/>
    <property type="evidence" value="ECO:0007669"/>
    <property type="project" value="UniProtKB-EC"/>
</dbReference>
<name>A0A432ZML8_9GAMM</name>
<keyword evidence="7 14" id="KW-0418">Kinase</keyword>
<dbReference type="Proteomes" id="UP000288279">
    <property type="component" value="Unassembled WGS sequence"/>
</dbReference>
<dbReference type="EMBL" id="PIQG01000001">
    <property type="protein sequence ID" value="RUO79133.1"/>
    <property type="molecule type" value="Genomic_DNA"/>
</dbReference>
<evidence type="ECO:0000259" key="13">
    <source>
        <dbReference type="Pfam" id="PF01288"/>
    </source>
</evidence>
<dbReference type="SUPFAM" id="SSF55083">
    <property type="entry name" value="6-hydroxymethyl-7,8-dihydropterin pyrophosphokinase, HPPK"/>
    <property type="match status" value="1"/>
</dbReference>
<comment type="function">
    <text evidence="10">Catalyzes the transfer of pyrophosphate from adenosine triphosphate (ATP) to 6-hydroxymethyl-7,8-dihydropterin, an enzymatic step in folate biosynthesis pathway.</text>
</comment>
<dbReference type="InterPro" id="IPR035907">
    <property type="entry name" value="Hppk_sf"/>
</dbReference>
<comment type="similarity">
    <text evidence="2">Belongs to the HPPK family.</text>
</comment>
<dbReference type="RefSeq" id="WP_126824520.1">
    <property type="nucleotide sequence ID" value="NZ_PIQG01000001.1"/>
</dbReference>
<evidence type="ECO:0000256" key="8">
    <source>
        <dbReference type="ARBA" id="ARBA00022840"/>
    </source>
</evidence>
<reference evidence="14 15" key="1">
    <citation type="journal article" date="2011" name="Front. Microbiol.">
        <title>Genomic signatures of strain selection and enhancement in Bacillus atrophaeus var. globigii, a historical biowarfare simulant.</title>
        <authorList>
            <person name="Gibbons H.S."/>
            <person name="Broomall S.M."/>
            <person name="McNew L.A."/>
            <person name="Daligault H."/>
            <person name="Chapman C."/>
            <person name="Bruce D."/>
            <person name="Karavis M."/>
            <person name="Krepps M."/>
            <person name="McGregor P.A."/>
            <person name="Hong C."/>
            <person name="Park K.H."/>
            <person name="Akmal A."/>
            <person name="Feldman A."/>
            <person name="Lin J.S."/>
            <person name="Chang W.E."/>
            <person name="Higgs B.W."/>
            <person name="Demirev P."/>
            <person name="Lindquist J."/>
            <person name="Liem A."/>
            <person name="Fochler E."/>
            <person name="Read T.D."/>
            <person name="Tapia R."/>
            <person name="Johnson S."/>
            <person name="Bishop-Lilly K.A."/>
            <person name="Detter C."/>
            <person name="Han C."/>
            <person name="Sozhamannan S."/>
            <person name="Rosenzweig C.N."/>
            <person name="Skowronski E.W."/>
        </authorList>
    </citation>
    <scope>NUCLEOTIDE SEQUENCE [LARGE SCALE GENOMIC DNA]</scope>
    <source>
        <strain evidence="14 15">PIT1</strain>
    </source>
</reference>
<evidence type="ECO:0000256" key="7">
    <source>
        <dbReference type="ARBA" id="ARBA00022777"/>
    </source>
</evidence>